<evidence type="ECO:0000256" key="2">
    <source>
        <dbReference type="ARBA" id="ARBA00023125"/>
    </source>
</evidence>
<dbReference type="InterPro" id="IPR000485">
    <property type="entry name" value="AsnC-type_HTH_dom"/>
</dbReference>
<evidence type="ECO:0000313" key="6">
    <source>
        <dbReference type="Proteomes" id="UP000198615"/>
    </source>
</evidence>
<dbReference type="GO" id="GO:0006355">
    <property type="term" value="P:regulation of DNA-templated transcription"/>
    <property type="evidence" value="ECO:0007669"/>
    <property type="project" value="UniProtKB-ARBA"/>
</dbReference>
<dbReference type="InterPro" id="IPR036388">
    <property type="entry name" value="WH-like_DNA-bd_sf"/>
</dbReference>
<dbReference type="Gene3D" id="1.10.10.10">
    <property type="entry name" value="Winged helix-like DNA-binding domain superfamily/Winged helix DNA-binding domain"/>
    <property type="match status" value="1"/>
</dbReference>
<evidence type="ECO:0000256" key="1">
    <source>
        <dbReference type="ARBA" id="ARBA00023015"/>
    </source>
</evidence>
<comment type="caution">
    <text evidence="5">The sequence shown here is derived from an EMBL/GenBank/DDBJ whole genome shotgun (WGS) entry which is preliminary data.</text>
</comment>
<dbReference type="InterPro" id="IPR019888">
    <property type="entry name" value="Tscrpt_reg_AsnC-like"/>
</dbReference>
<dbReference type="PROSITE" id="PS50956">
    <property type="entry name" value="HTH_ASNC_2"/>
    <property type="match status" value="1"/>
</dbReference>
<dbReference type="GO" id="GO:0043200">
    <property type="term" value="P:response to amino acid"/>
    <property type="evidence" value="ECO:0007669"/>
    <property type="project" value="TreeGrafter"/>
</dbReference>
<keyword evidence="6" id="KW-1185">Reference proteome</keyword>
<dbReference type="SUPFAM" id="SSF46785">
    <property type="entry name" value="Winged helix' DNA-binding domain"/>
    <property type="match status" value="1"/>
</dbReference>
<evidence type="ECO:0000313" key="5">
    <source>
        <dbReference type="EMBL" id="SDF85139.1"/>
    </source>
</evidence>
<dbReference type="RefSeq" id="WP_093150797.1">
    <property type="nucleotide sequence ID" value="NZ_FNBW01000007.1"/>
</dbReference>
<dbReference type="InterPro" id="IPR011991">
    <property type="entry name" value="ArsR-like_HTH"/>
</dbReference>
<accession>A0A8G2BI71</accession>
<dbReference type="PROSITE" id="PS00519">
    <property type="entry name" value="HTH_ASNC_1"/>
    <property type="match status" value="1"/>
</dbReference>
<dbReference type="GO" id="GO:0043565">
    <property type="term" value="F:sequence-specific DNA binding"/>
    <property type="evidence" value="ECO:0007669"/>
    <property type="project" value="InterPro"/>
</dbReference>
<dbReference type="SMART" id="SM00344">
    <property type="entry name" value="HTH_ASNC"/>
    <property type="match status" value="1"/>
</dbReference>
<dbReference type="InterPro" id="IPR019887">
    <property type="entry name" value="Tscrpt_reg_AsnC/Lrp_C"/>
</dbReference>
<dbReference type="AlphaFoldDB" id="A0A8G2BI71"/>
<protein>
    <submittedName>
        <fullName evidence="5">Lrp/AsnC family transcriptional regulator</fullName>
    </submittedName>
</protein>
<evidence type="ECO:0000256" key="3">
    <source>
        <dbReference type="ARBA" id="ARBA00023163"/>
    </source>
</evidence>
<dbReference type="Gene3D" id="3.30.70.920">
    <property type="match status" value="1"/>
</dbReference>
<dbReference type="OrthoDB" id="9813313at2"/>
<dbReference type="EMBL" id="FNBW01000007">
    <property type="protein sequence ID" value="SDF85139.1"/>
    <property type="molecule type" value="Genomic_DNA"/>
</dbReference>
<dbReference type="GO" id="GO:0005829">
    <property type="term" value="C:cytosol"/>
    <property type="evidence" value="ECO:0007669"/>
    <property type="project" value="TreeGrafter"/>
</dbReference>
<dbReference type="PANTHER" id="PTHR30154">
    <property type="entry name" value="LEUCINE-RESPONSIVE REGULATORY PROTEIN"/>
    <property type="match status" value="1"/>
</dbReference>
<dbReference type="InterPro" id="IPR019885">
    <property type="entry name" value="Tscrpt_reg_HTH_AsnC-type_CS"/>
</dbReference>
<evidence type="ECO:0000259" key="4">
    <source>
        <dbReference type="PROSITE" id="PS50956"/>
    </source>
</evidence>
<dbReference type="SUPFAM" id="SSF54909">
    <property type="entry name" value="Dimeric alpha+beta barrel"/>
    <property type="match status" value="1"/>
</dbReference>
<reference evidence="5 6" key="1">
    <citation type="submission" date="2016-10" db="EMBL/GenBank/DDBJ databases">
        <authorList>
            <person name="Varghese N."/>
            <person name="Submissions S."/>
        </authorList>
    </citation>
    <scope>NUCLEOTIDE SEQUENCE [LARGE SCALE GENOMIC DNA]</scope>
    <source>
        <strain evidence="5 6">DSM 18839</strain>
    </source>
</reference>
<dbReference type="CDD" id="cd00090">
    <property type="entry name" value="HTH_ARSR"/>
    <property type="match status" value="1"/>
</dbReference>
<name>A0A8G2BI71_9PROT</name>
<sequence length="153" mass="17530">MDHVDRKILDLLQRDAGLALADIAEAVGLSTTPCWRRIQRLEKDGVIRRRVALLDREKIALGVTVIVRVRTNRHDMDWLEQFARTVDDIDEIVEVYRMSGDIDYILKAVVPDIATYDAIYKRLITAVPLMDVSSNFAMEEIKFSTRLPLSYAP</sequence>
<keyword evidence="2" id="KW-0238">DNA-binding</keyword>
<dbReference type="PANTHER" id="PTHR30154:SF17">
    <property type="entry name" value="DNA-BINDING TRANSCRIPTIONAL ACTIVATOR DECR"/>
    <property type="match status" value="1"/>
</dbReference>
<keyword evidence="3" id="KW-0804">Transcription</keyword>
<gene>
    <name evidence="5" type="ORF">SAMN05660686_02543</name>
</gene>
<dbReference type="InterPro" id="IPR036390">
    <property type="entry name" value="WH_DNA-bd_sf"/>
</dbReference>
<dbReference type="Pfam" id="PF13412">
    <property type="entry name" value="HTH_24"/>
    <property type="match status" value="1"/>
</dbReference>
<dbReference type="Proteomes" id="UP000198615">
    <property type="component" value="Unassembled WGS sequence"/>
</dbReference>
<dbReference type="InterPro" id="IPR011008">
    <property type="entry name" value="Dimeric_a/b-barrel"/>
</dbReference>
<dbReference type="PRINTS" id="PR00033">
    <property type="entry name" value="HTHASNC"/>
</dbReference>
<keyword evidence="1" id="KW-0805">Transcription regulation</keyword>
<proteinExistence type="predicted"/>
<dbReference type="Pfam" id="PF01037">
    <property type="entry name" value="AsnC_trans_reg"/>
    <property type="match status" value="1"/>
</dbReference>
<organism evidence="5 6">
    <name type="scientific">Thalassobaculum litoreum DSM 18839</name>
    <dbReference type="NCBI Taxonomy" id="1123362"/>
    <lineage>
        <taxon>Bacteria</taxon>
        <taxon>Pseudomonadati</taxon>
        <taxon>Pseudomonadota</taxon>
        <taxon>Alphaproteobacteria</taxon>
        <taxon>Rhodospirillales</taxon>
        <taxon>Thalassobaculaceae</taxon>
        <taxon>Thalassobaculum</taxon>
    </lineage>
</organism>
<feature type="domain" description="HTH asnC-type" evidence="4">
    <location>
        <begin position="1"/>
        <end position="64"/>
    </location>
</feature>